<accession>A0A8J8C7J5</accession>
<proteinExistence type="inferred from homology"/>
<name>A0A8J8C7J5_9EURY</name>
<comment type="similarity">
    <text evidence="1">Belongs to the NAD(P)-dependent epimerase/dehydratase family.</text>
</comment>
<dbReference type="OrthoDB" id="312217at2157"/>
<keyword evidence="5" id="KW-1185">Reference proteome</keyword>
<dbReference type="Pfam" id="PF01370">
    <property type="entry name" value="Epimerase"/>
    <property type="match status" value="2"/>
</dbReference>
<evidence type="ECO:0000259" key="3">
    <source>
        <dbReference type="Pfam" id="PF01370"/>
    </source>
</evidence>
<comment type="caution">
    <text evidence="4">The sequence shown here is derived from an EMBL/GenBank/DDBJ whole genome shotgun (WGS) entry which is preliminary data.</text>
</comment>
<sequence>MDQVLIVGGTRFIGRYTVSEFRDAGYDVAIFNRGNHDNPFADDEGVTHVQGNRRDREDLAAARDEVDPDAVVDCVAYFPEDVRVATDVFADVDAYVYVSSGAAYGEERVPKREDDTALEPCSEEEATTDSGATYGPRKAEGDREVFAAAEDGVRAMSVRPTVVYGPHDYTERFAYWVDRVAVQDRIAVPSDGMSLWQMAYVEDVASALRIVAEEGEAGEAYNVGDEHAPMLGQWVELLAETLQTGVETVGATERDLARHGLTPQDFPIHRASPHLLETAKLRALGWSSTPHRVALQRTVEEHRENDRTGRQFGPDRDVEEELLDDLTE</sequence>
<feature type="compositionally biased region" description="Acidic residues" evidence="2">
    <location>
        <begin position="317"/>
        <end position="328"/>
    </location>
</feature>
<dbReference type="SUPFAM" id="SSF51735">
    <property type="entry name" value="NAD(P)-binding Rossmann-fold domains"/>
    <property type="match status" value="1"/>
</dbReference>
<dbReference type="Proteomes" id="UP000766550">
    <property type="component" value="Unassembled WGS sequence"/>
</dbReference>
<organism evidence="4 5">
    <name type="scientific">Haloarcula limicola</name>
    <dbReference type="NCBI Taxonomy" id="1429915"/>
    <lineage>
        <taxon>Archaea</taxon>
        <taxon>Methanobacteriati</taxon>
        <taxon>Methanobacteriota</taxon>
        <taxon>Stenosarchaea group</taxon>
        <taxon>Halobacteria</taxon>
        <taxon>Halobacteriales</taxon>
        <taxon>Haloarculaceae</taxon>
        <taxon>Haloarcula</taxon>
    </lineage>
</organism>
<evidence type="ECO:0000256" key="2">
    <source>
        <dbReference type="SAM" id="MobiDB-lite"/>
    </source>
</evidence>
<dbReference type="RefSeq" id="WP_162316740.1">
    <property type="nucleotide sequence ID" value="NZ_JAHQXF010000001.1"/>
</dbReference>
<dbReference type="EMBL" id="JAHQXF010000001">
    <property type="protein sequence ID" value="MBV0923620.1"/>
    <property type="molecule type" value="Genomic_DNA"/>
</dbReference>
<gene>
    <name evidence="4" type="ORF">KTS45_05340</name>
</gene>
<evidence type="ECO:0000313" key="4">
    <source>
        <dbReference type="EMBL" id="MBV0923620.1"/>
    </source>
</evidence>
<feature type="domain" description="NAD-dependent epimerase/dehydratase" evidence="3">
    <location>
        <begin position="91"/>
        <end position="224"/>
    </location>
</feature>
<evidence type="ECO:0000256" key="1">
    <source>
        <dbReference type="ARBA" id="ARBA00007637"/>
    </source>
</evidence>
<feature type="region of interest" description="Disordered" evidence="2">
    <location>
        <begin position="108"/>
        <end position="141"/>
    </location>
</feature>
<reference evidence="4 5" key="1">
    <citation type="submission" date="2021-06" db="EMBL/GenBank/DDBJ databases">
        <title>New haloarchaea isolates fom saline soil.</title>
        <authorList>
            <person name="Duran-Viseras A."/>
            <person name="Sanchez-Porro C.S."/>
            <person name="Ventosa A."/>
        </authorList>
    </citation>
    <scope>NUCLEOTIDE SEQUENCE [LARGE SCALE GENOMIC DNA]</scope>
    <source>
        <strain evidence="4 5">JCM 183640</strain>
    </source>
</reference>
<evidence type="ECO:0000313" key="5">
    <source>
        <dbReference type="Proteomes" id="UP000766550"/>
    </source>
</evidence>
<protein>
    <submittedName>
        <fullName evidence="4">NAD-dependent epimerase/dehydratase family protein</fullName>
    </submittedName>
</protein>
<dbReference type="Gene3D" id="3.40.50.720">
    <property type="entry name" value="NAD(P)-binding Rossmann-like Domain"/>
    <property type="match status" value="1"/>
</dbReference>
<feature type="compositionally biased region" description="Basic and acidic residues" evidence="2">
    <location>
        <begin position="298"/>
        <end position="316"/>
    </location>
</feature>
<dbReference type="AlphaFoldDB" id="A0A8J8C7J5"/>
<dbReference type="InterPro" id="IPR036291">
    <property type="entry name" value="NAD(P)-bd_dom_sf"/>
</dbReference>
<dbReference type="InterPro" id="IPR001509">
    <property type="entry name" value="Epimerase_deHydtase"/>
</dbReference>
<dbReference type="PANTHER" id="PTHR43000">
    <property type="entry name" value="DTDP-D-GLUCOSE 4,6-DEHYDRATASE-RELATED"/>
    <property type="match status" value="1"/>
</dbReference>
<feature type="domain" description="NAD-dependent epimerase/dehydratase" evidence="3">
    <location>
        <begin position="4"/>
        <end position="76"/>
    </location>
</feature>
<feature type="region of interest" description="Disordered" evidence="2">
    <location>
        <begin position="298"/>
        <end position="328"/>
    </location>
</feature>